<dbReference type="Pfam" id="PF07715">
    <property type="entry name" value="Plug"/>
    <property type="match status" value="1"/>
</dbReference>
<keyword evidence="9 11" id="KW-0472">Membrane</keyword>
<dbReference type="PANTHER" id="PTHR32552:SF81">
    <property type="entry name" value="TONB-DEPENDENT OUTER MEMBRANE RECEPTOR"/>
    <property type="match status" value="1"/>
</dbReference>
<keyword evidence="6" id="KW-0408">Iron</keyword>
<evidence type="ECO:0000256" key="9">
    <source>
        <dbReference type="ARBA" id="ARBA00023136"/>
    </source>
</evidence>
<evidence type="ECO:0000256" key="1">
    <source>
        <dbReference type="ARBA" id="ARBA00004571"/>
    </source>
</evidence>
<dbReference type="Gene3D" id="3.55.50.30">
    <property type="match status" value="1"/>
</dbReference>
<evidence type="ECO:0000256" key="4">
    <source>
        <dbReference type="ARBA" id="ARBA00022496"/>
    </source>
</evidence>
<comment type="caution">
    <text evidence="14">The sequence shown here is derived from an EMBL/GenBank/DDBJ whole genome shotgun (WGS) entry which is preliminary data.</text>
</comment>
<dbReference type="Pfam" id="PF00593">
    <property type="entry name" value="TonB_dep_Rec_b-barrel"/>
    <property type="match status" value="1"/>
</dbReference>
<evidence type="ECO:0000313" key="15">
    <source>
        <dbReference type="Proteomes" id="UP000318681"/>
    </source>
</evidence>
<protein>
    <submittedName>
        <fullName evidence="14">TonB-dependent receptor</fullName>
    </submittedName>
</protein>
<evidence type="ECO:0000256" key="11">
    <source>
        <dbReference type="RuleBase" id="RU003357"/>
    </source>
</evidence>
<evidence type="ECO:0000256" key="2">
    <source>
        <dbReference type="ARBA" id="ARBA00022448"/>
    </source>
</evidence>
<keyword evidence="15" id="KW-1185">Reference proteome</keyword>
<evidence type="ECO:0000313" key="14">
    <source>
        <dbReference type="EMBL" id="TVV74455.1"/>
    </source>
</evidence>
<keyword evidence="3" id="KW-1134">Transmembrane beta strand</keyword>
<keyword evidence="14" id="KW-0675">Receptor</keyword>
<keyword evidence="10" id="KW-0998">Cell outer membrane</keyword>
<feature type="domain" description="TonB-dependent receptor plug" evidence="13">
    <location>
        <begin position="149"/>
        <end position="256"/>
    </location>
</feature>
<keyword evidence="5" id="KW-0812">Transmembrane</keyword>
<comment type="subcellular location">
    <subcellularLocation>
        <location evidence="1">Cell outer membrane</location>
        <topology evidence="1">Multi-pass membrane protein</topology>
    </subcellularLocation>
</comment>
<feature type="domain" description="TonB-dependent receptor-like beta-barrel" evidence="12">
    <location>
        <begin position="313"/>
        <end position="718"/>
    </location>
</feature>
<dbReference type="InterPro" id="IPR039426">
    <property type="entry name" value="TonB-dep_rcpt-like"/>
</dbReference>
<dbReference type="GO" id="GO:0006826">
    <property type="term" value="P:iron ion transport"/>
    <property type="evidence" value="ECO:0007669"/>
    <property type="project" value="UniProtKB-KW"/>
</dbReference>
<dbReference type="EMBL" id="VNIM01000033">
    <property type="protein sequence ID" value="TVV74455.1"/>
    <property type="molecule type" value="Genomic_DNA"/>
</dbReference>
<proteinExistence type="inferred from homology"/>
<dbReference type="PANTHER" id="PTHR32552">
    <property type="entry name" value="FERRICHROME IRON RECEPTOR-RELATED"/>
    <property type="match status" value="1"/>
</dbReference>
<dbReference type="Gene3D" id="2.40.170.20">
    <property type="entry name" value="TonB-dependent receptor, beta-barrel domain"/>
    <property type="match status" value="1"/>
</dbReference>
<evidence type="ECO:0000256" key="7">
    <source>
        <dbReference type="ARBA" id="ARBA00023065"/>
    </source>
</evidence>
<dbReference type="InterPro" id="IPR000531">
    <property type="entry name" value="Beta-barrel_TonB"/>
</dbReference>
<evidence type="ECO:0000256" key="3">
    <source>
        <dbReference type="ARBA" id="ARBA00022452"/>
    </source>
</evidence>
<dbReference type="InterPro" id="IPR036942">
    <property type="entry name" value="Beta-barrel_TonB_sf"/>
</dbReference>
<dbReference type="GO" id="GO:0009279">
    <property type="term" value="C:cell outer membrane"/>
    <property type="evidence" value="ECO:0007669"/>
    <property type="project" value="UniProtKB-SubCell"/>
</dbReference>
<dbReference type="SUPFAM" id="SSF56935">
    <property type="entry name" value="Porins"/>
    <property type="match status" value="1"/>
</dbReference>
<accession>A0A558R4Y7</accession>
<evidence type="ECO:0000256" key="10">
    <source>
        <dbReference type="ARBA" id="ARBA00023237"/>
    </source>
</evidence>
<evidence type="ECO:0000259" key="12">
    <source>
        <dbReference type="Pfam" id="PF00593"/>
    </source>
</evidence>
<comment type="similarity">
    <text evidence="11">Belongs to the TonB-dependent receptor family.</text>
</comment>
<keyword evidence="7" id="KW-0406">Ion transport</keyword>
<keyword evidence="8 11" id="KW-0798">TonB box</keyword>
<keyword evidence="2" id="KW-0813">Transport</keyword>
<dbReference type="AlphaFoldDB" id="A0A558R4Y7"/>
<dbReference type="Proteomes" id="UP000318681">
    <property type="component" value="Unassembled WGS sequence"/>
</dbReference>
<gene>
    <name evidence="14" type="ORF">FOY91_09750</name>
</gene>
<dbReference type="OrthoDB" id="9760333at2"/>
<name>A0A558R4Y7_9SPHN</name>
<dbReference type="InterPro" id="IPR012910">
    <property type="entry name" value="Plug_dom"/>
</dbReference>
<evidence type="ECO:0000259" key="13">
    <source>
        <dbReference type="Pfam" id="PF07715"/>
    </source>
</evidence>
<evidence type="ECO:0000256" key="8">
    <source>
        <dbReference type="ARBA" id="ARBA00023077"/>
    </source>
</evidence>
<keyword evidence="4" id="KW-0410">Iron transport</keyword>
<organism evidence="14 15">
    <name type="scientific">Alterirhizorhabdus solaris</name>
    <dbReference type="NCBI Taxonomy" id="2529389"/>
    <lineage>
        <taxon>Bacteria</taxon>
        <taxon>Pseudomonadati</taxon>
        <taxon>Pseudomonadota</taxon>
        <taxon>Alphaproteobacteria</taxon>
        <taxon>Sphingomonadales</taxon>
        <taxon>Rhizorhabdaceae</taxon>
        <taxon>Alterirhizorhabdus</taxon>
    </lineage>
</organism>
<evidence type="ECO:0000256" key="5">
    <source>
        <dbReference type="ARBA" id="ARBA00022692"/>
    </source>
</evidence>
<reference evidence="14 15" key="1">
    <citation type="submission" date="2019-07" db="EMBL/GenBank/DDBJ databases">
        <title>Sphingomonas solaris sp. nov., isolated from a solar panel from Boston, Massachusetts.</title>
        <authorList>
            <person name="Tanner K."/>
            <person name="Pascual J."/>
            <person name="Mancuso C."/>
            <person name="Pereto J."/>
            <person name="Khalil A."/>
            <person name="Vilanova C."/>
        </authorList>
    </citation>
    <scope>NUCLEOTIDE SEQUENCE [LARGE SCALE GENOMIC DNA]</scope>
    <source>
        <strain evidence="14 15">R4DWN</strain>
    </source>
</reference>
<evidence type="ECO:0000256" key="6">
    <source>
        <dbReference type="ARBA" id="ARBA00023004"/>
    </source>
</evidence>
<sequence length="794" mass="82522">MAGDCRRGPVPRADRAACAVAIACAVASPAEAAARRIAISIPAGALGNAIATLGGQTGVSIGTVDPVLSNLPVRRLRGTMSVDQALARLLRGLPARAERIDATSWRIVRAARPAKPVTPRLHAPDMRSAGSSPTVDIIVTASKRDTVLSDYPGTAYLLDGQELARRGASGTDAIIARLPTVESTALGPGRNKLFIRGVADSSFNGPSQATIGEYLGDVRLNYSAPDPNLTLVDIGSVEVLEGPQGTLYGAATLGGVLRIVPNAPQLASFAVAVTGGVAATAHGANGGDLSAVVNVPIVPDVVGLRVVAYRAIDGGYIDDPGRGLTNINRTATRGGRATMRVRPGGGWTVDVGGAYQASNSDDGQYATRDVGPLARRSRIAQPFDNDYALASVAATTDFGATTFRASAGMVAQNLDSRFDFTPANGPLTLFEEANRIRLLSGEVSLARRGTDGVGWIVGVSALHNEERLTRNLGAAAAPARILGVRNETTNASGFVEAGVRLAGRLVATGGVRLDFAHLVGAGLSDIAVAIKENRRNELSLLPSIALTWRLTDRTTLFARYQEGFRPGGLSVSGTNGTTVERFAGDSLKMIEAGARFPDLLGSGIAGTTTLSYAHWENIQADLVDAGGLPFTANVGTGRIIGLEASLSRRLIAGVRGEAAVFVNKSRLTRPAAFLMAGDDPALPNVAKAGGRASLMLDRPLSGRLTLPGDATLRYVGHSRLGVGPLLGIVQGHYVDTSAVARIGTARFGVTATLSNLLDARGDRFALGNPFDVASGRQTVPLRPRTIRIGFDARF</sequence>